<dbReference type="InterPro" id="IPR029058">
    <property type="entry name" value="AB_hydrolase_fold"/>
</dbReference>
<dbReference type="GO" id="GO:0004177">
    <property type="term" value="F:aminopeptidase activity"/>
    <property type="evidence" value="ECO:0007669"/>
    <property type="project" value="UniProtKB-KW"/>
</dbReference>
<feature type="domain" description="Serine aminopeptidase S33" evidence="2">
    <location>
        <begin position="68"/>
        <end position="191"/>
    </location>
</feature>
<keyword evidence="4" id="KW-1185">Reference proteome</keyword>
<sequence>MKKLYFIPWIILINCLTGCSSSASLSDYNTSEVLSVKHHTYKTVNFPTSDGLKVYADYYSSHNKRGPLIILYHQAGFSRGEFRHIAPRLVELGFNVLAVDLRSGDILNQVTNLTKKEALKQGMSTSFQDVIPDLEASFDYAKNEIKSRKIIYWGSSYSASLGFYMAAKYPKDYKALIAYSPGEYFKIENKNIAEYAKDVKIPVFTSSARNEEAQWKSIYNSVSARKEFYLPSKTKGHHGTMALSAFHDDAEENWQAIIPFLKTLR</sequence>
<comment type="caution">
    <text evidence="3">The sequence shown here is derived from an EMBL/GenBank/DDBJ whole genome shotgun (WGS) entry which is preliminary data.</text>
</comment>
<dbReference type="Pfam" id="PF12146">
    <property type="entry name" value="Hydrolase_4"/>
    <property type="match status" value="1"/>
</dbReference>
<name>A0A4R8IBB8_9FLAO</name>
<dbReference type="Gene3D" id="3.40.50.1820">
    <property type="entry name" value="alpha/beta hydrolase"/>
    <property type="match status" value="1"/>
</dbReference>
<dbReference type="AlphaFoldDB" id="A0A4R8IBB8"/>
<evidence type="ECO:0000256" key="1">
    <source>
        <dbReference type="SAM" id="SignalP"/>
    </source>
</evidence>
<evidence type="ECO:0000313" key="3">
    <source>
        <dbReference type="EMBL" id="TDX86964.1"/>
    </source>
</evidence>
<proteinExistence type="predicted"/>
<dbReference type="OrthoDB" id="63241at2"/>
<accession>A0A4R8IBB8</accession>
<reference evidence="3 4" key="1">
    <citation type="submission" date="2019-03" db="EMBL/GenBank/DDBJ databases">
        <title>Genomic Encyclopedia of Type Strains, Phase III (KMG-III): the genomes of soil and plant-associated and newly described type strains.</title>
        <authorList>
            <person name="Whitman W."/>
        </authorList>
    </citation>
    <scope>NUCLEOTIDE SEQUENCE [LARGE SCALE GENOMIC DNA]</scope>
    <source>
        <strain evidence="3 4">CGMCC 1.12802</strain>
    </source>
</reference>
<keyword evidence="3" id="KW-0378">Hydrolase</keyword>
<dbReference type="SUPFAM" id="SSF53474">
    <property type="entry name" value="alpha/beta-Hydrolases"/>
    <property type="match status" value="1"/>
</dbReference>
<dbReference type="Proteomes" id="UP000295313">
    <property type="component" value="Unassembled WGS sequence"/>
</dbReference>
<keyword evidence="3" id="KW-0031">Aminopeptidase</keyword>
<organism evidence="3 4">
    <name type="scientific">Epilithonimonas xixisoli</name>
    <dbReference type="NCBI Taxonomy" id="1476462"/>
    <lineage>
        <taxon>Bacteria</taxon>
        <taxon>Pseudomonadati</taxon>
        <taxon>Bacteroidota</taxon>
        <taxon>Flavobacteriia</taxon>
        <taxon>Flavobacteriales</taxon>
        <taxon>Weeksellaceae</taxon>
        <taxon>Chryseobacterium group</taxon>
        <taxon>Epilithonimonas</taxon>
    </lineage>
</organism>
<evidence type="ECO:0000259" key="2">
    <source>
        <dbReference type="Pfam" id="PF12146"/>
    </source>
</evidence>
<gene>
    <name evidence="3" type="ORF">B0I22_1129</name>
</gene>
<evidence type="ECO:0000313" key="4">
    <source>
        <dbReference type="Proteomes" id="UP000295313"/>
    </source>
</evidence>
<keyword evidence="1" id="KW-0732">Signal</keyword>
<keyword evidence="3" id="KW-0645">Protease</keyword>
<dbReference type="RefSeq" id="WP_133943592.1">
    <property type="nucleotide sequence ID" value="NZ_SOEO01000001.1"/>
</dbReference>
<protein>
    <submittedName>
        <fullName evidence="3">Serine aminopeptidase S33 family</fullName>
    </submittedName>
</protein>
<feature type="signal peptide" evidence="1">
    <location>
        <begin position="1"/>
        <end position="23"/>
    </location>
</feature>
<dbReference type="InterPro" id="IPR022742">
    <property type="entry name" value="Hydrolase_4"/>
</dbReference>
<dbReference type="EMBL" id="SOEO01000001">
    <property type="protein sequence ID" value="TDX86964.1"/>
    <property type="molecule type" value="Genomic_DNA"/>
</dbReference>
<feature type="chain" id="PRO_5020787438" evidence="1">
    <location>
        <begin position="24"/>
        <end position="265"/>
    </location>
</feature>